<dbReference type="AlphaFoldDB" id="A0A078ILE5"/>
<dbReference type="EMBL" id="LK033038">
    <property type="protein sequence ID" value="CDY51905.1"/>
    <property type="molecule type" value="Genomic_DNA"/>
</dbReference>
<sequence length="104" mass="11907">MNMQDINHCEIKFRIQIFDLDAFGTSIDIHEHGVWVNKKRRLVQCKHCGKEMSGLQHLKCHLGGLGPDVNMSHLLLEMLQARHFLSHSVHSPLHAAGYFLDPAR</sequence>
<reference evidence="2 3" key="1">
    <citation type="journal article" date="2014" name="Science">
        <title>Plant genetics. Early allopolyploid evolution in the post-Neolithic Brassica napus oilseed genome.</title>
        <authorList>
            <person name="Chalhoub B."/>
            <person name="Denoeud F."/>
            <person name="Liu S."/>
            <person name="Parkin I.A."/>
            <person name="Tang H."/>
            <person name="Wang X."/>
            <person name="Chiquet J."/>
            <person name="Belcram H."/>
            <person name="Tong C."/>
            <person name="Samans B."/>
            <person name="Correa M."/>
            <person name="Da Silva C."/>
            <person name="Just J."/>
            <person name="Falentin C."/>
            <person name="Koh C.S."/>
            <person name="Le Clainche I."/>
            <person name="Bernard M."/>
            <person name="Bento P."/>
            <person name="Noel B."/>
            <person name="Labadie K."/>
            <person name="Alberti A."/>
            <person name="Charles M."/>
            <person name="Arnaud D."/>
            <person name="Guo H."/>
            <person name="Daviaud C."/>
            <person name="Alamery S."/>
            <person name="Jabbari K."/>
            <person name="Zhao M."/>
            <person name="Edger P.P."/>
            <person name="Chelaifa H."/>
            <person name="Tack D."/>
            <person name="Lassalle G."/>
            <person name="Mestiri I."/>
            <person name="Schnel N."/>
            <person name="Le Paslier M.C."/>
            <person name="Fan G."/>
            <person name="Renault V."/>
            <person name="Bayer P.E."/>
            <person name="Golicz A.A."/>
            <person name="Manoli S."/>
            <person name="Lee T.H."/>
            <person name="Thi V.H."/>
            <person name="Chalabi S."/>
            <person name="Hu Q."/>
            <person name="Fan C."/>
            <person name="Tollenaere R."/>
            <person name="Lu Y."/>
            <person name="Battail C."/>
            <person name="Shen J."/>
            <person name="Sidebottom C.H."/>
            <person name="Wang X."/>
            <person name="Canaguier A."/>
            <person name="Chauveau A."/>
            <person name="Berard A."/>
            <person name="Deniot G."/>
            <person name="Guan M."/>
            <person name="Liu Z."/>
            <person name="Sun F."/>
            <person name="Lim Y.P."/>
            <person name="Lyons E."/>
            <person name="Town C.D."/>
            <person name="Bancroft I."/>
            <person name="Wang X."/>
            <person name="Meng J."/>
            <person name="Ma J."/>
            <person name="Pires J.C."/>
            <person name="King G.J."/>
            <person name="Brunel D."/>
            <person name="Delourme R."/>
            <person name="Renard M."/>
            <person name="Aury J.M."/>
            <person name="Adams K.L."/>
            <person name="Batley J."/>
            <person name="Snowdon R.J."/>
            <person name="Tost J."/>
            <person name="Edwards D."/>
            <person name="Zhou Y."/>
            <person name="Hua W."/>
            <person name="Sharpe A.G."/>
            <person name="Paterson A.H."/>
            <person name="Guan C."/>
            <person name="Wincker P."/>
        </authorList>
    </citation>
    <scope>NUCLEOTIDE SEQUENCE [LARGE SCALE GENOMIC DNA]</scope>
    <source>
        <strain evidence="3">cv. Darmor-bzh</strain>
    </source>
</reference>
<protein>
    <submittedName>
        <fullName evidence="1">(rape) hypothetical protein</fullName>
    </submittedName>
    <submittedName>
        <fullName evidence="2">BnaC03g73680D protein</fullName>
    </submittedName>
</protein>
<reference evidence="2" key="2">
    <citation type="submission" date="2014-06" db="EMBL/GenBank/DDBJ databases">
        <authorList>
            <person name="Genoscope - CEA"/>
        </authorList>
    </citation>
    <scope>NUCLEOTIDE SEQUENCE</scope>
</reference>
<name>A0A078ILE5_BRANA</name>
<dbReference type="Proteomes" id="UP001295469">
    <property type="component" value="Chromosome C03"/>
</dbReference>
<evidence type="ECO:0000313" key="2">
    <source>
        <dbReference type="EMBL" id="CDY51905.1"/>
    </source>
</evidence>
<gene>
    <name evidence="2" type="primary">BnaC03g73680D</name>
    <name evidence="1" type="ORF">DARMORV10_C03P46060.1</name>
    <name evidence="2" type="ORF">GSBRNA2T00004484001</name>
</gene>
<dbReference type="Proteomes" id="UP000028999">
    <property type="component" value="Unassembled WGS sequence"/>
</dbReference>
<keyword evidence="3" id="KW-1185">Reference proteome</keyword>
<dbReference type="Gramene" id="CDY51905">
    <property type="protein sequence ID" value="CDY51905"/>
    <property type="gene ID" value="GSBRNA2T00004484001"/>
</dbReference>
<evidence type="ECO:0000313" key="1">
    <source>
        <dbReference type="EMBL" id="CAF1704293.1"/>
    </source>
</evidence>
<dbReference type="EMBL" id="HG994367">
    <property type="protein sequence ID" value="CAF1704293.1"/>
    <property type="molecule type" value="Genomic_DNA"/>
</dbReference>
<evidence type="ECO:0000313" key="3">
    <source>
        <dbReference type="Proteomes" id="UP000028999"/>
    </source>
</evidence>
<proteinExistence type="predicted"/>
<organism evidence="2 3">
    <name type="scientific">Brassica napus</name>
    <name type="common">Rape</name>
    <dbReference type="NCBI Taxonomy" id="3708"/>
    <lineage>
        <taxon>Eukaryota</taxon>
        <taxon>Viridiplantae</taxon>
        <taxon>Streptophyta</taxon>
        <taxon>Embryophyta</taxon>
        <taxon>Tracheophyta</taxon>
        <taxon>Spermatophyta</taxon>
        <taxon>Magnoliopsida</taxon>
        <taxon>eudicotyledons</taxon>
        <taxon>Gunneridae</taxon>
        <taxon>Pentapetalae</taxon>
        <taxon>rosids</taxon>
        <taxon>malvids</taxon>
        <taxon>Brassicales</taxon>
        <taxon>Brassicaceae</taxon>
        <taxon>Brassiceae</taxon>
        <taxon>Brassica</taxon>
    </lineage>
</organism>
<reference evidence="1" key="3">
    <citation type="submission" date="2021-01" db="EMBL/GenBank/DDBJ databases">
        <authorList>
            <consortium name="Genoscope - CEA"/>
            <person name="William W."/>
        </authorList>
    </citation>
    <scope>NUCLEOTIDE SEQUENCE</scope>
</reference>
<accession>A0A078ILE5</accession>
<dbReference type="PaxDb" id="3708-A0A078ILE5"/>